<protein>
    <submittedName>
        <fullName evidence="2">Uncharacterized protein</fullName>
    </submittedName>
</protein>
<evidence type="ECO:0000313" key="2">
    <source>
        <dbReference type="EMBL" id="KIY48692.1"/>
    </source>
</evidence>
<dbReference type="Proteomes" id="UP000054144">
    <property type="component" value="Unassembled WGS sequence"/>
</dbReference>
<feature type="region of interest" description="Disordered" evidence="1">
    <location>
        <begin position="1"/>
        <end position="34"/>
    </location>
</feature>
<feature type="compositionally biased region" description="Low complexity" evidence="1">
    <location>
        <begin position="24"/>
        <end position="34"/>
    </location>
</feature>
<evidence type="ECO:0000256" key="1">
    <source>
        <dbReference type="SAM" id="MobiDB-lite"/>
    </source>
</evidence>
<gene>
    <name evidence="2" type="ORF">FISHEDRAFT_73382</name>
</gene>
<organism evidence="2 3">
    <name type="scientific">Fistulina hepatica ATCC 64428</name>
    <dbReference type="NCBI Taxonomy" id="1128425"/>
    <lineage>
        <taxon>Eukaryota</taxon>
        <taxon>Fungi</taxon>
        <taxon>Dikarya</taxon>
        <taxon>Basidiomycota</taxon>
        <taxon>Agaricomycotina</taxon>
        <taxon>Agaricomycetes</taxon>
        <taxon>Agaricomycetidae</taxon>
        <taxon>Agaricales</taxon>
        <taxon>Fistulinaceae</taxon>
        <taxon>Fistulina</taxon>
    </lineage>
</organism>
<dbReference type="AlphaFoldDB" id="A0A0D7ACH2"/>
<dbReference type="OrthoDB" id="3202607at2759"/>
<evidence type="ECO:0000313" key="3">
    <source>
        <dbReference type="Proteomes" id="UP000054144"/>
    </source>
</evidence>
<reference evidence="2 3" key="1">
    <citation type="journal article" date="2015" name="Fungal Genet. Biol.">
        <title>Evolution of novel wood decay mechanisms in Agaricales revealed by the genome sequences of Fistulina hepatica and Cylindrobasidium torrendii.</title>
        <authorList>
            <person name="Floudas D."/>
            <person name="Held B.W."/>
            <person name="Riley R."/>
            <person name="Nagy L.G."/>
            <person name="Koehler G."/>
            <person name="Ransdell A.S."/>
            <person name="Younus H."/>
            <person name="Chow J."/>
            <person name="Chiniquy J."/>
            <person name="Lipzen A."/>
            <person name="Tritt A."/>
            <person name="Sun H."/>
            <person name="Haridas S."/>
            <person name="LaButti K."/>
            <person name="Ohm R.A."/>
            <person name="Kues U."/>
            <person name="Blanchette R.A."/>
            <person name="Grigoriev I.V."/>
            <person name="Minto R.E."/>
            <person name="Hibbett D.S."/>
        </authorList>
    </citation>
    <scope>NUCLEOTIDE SEQUENCE [LARGE SCALE GENOMIC DNA]</scope>
    <source>
        <strain evidence="2 3">ATCC 64428</strain>
    </source>
</reference>
<sequence length="462" mass="51302">MVVTTSSLDACISDSPLTSPPTSPLSSIPSTPDTLPAYPPTSIDLDWAIELPPPLVQTLSTQLPSSTLHESAPAMADPRGDVMPAELLKAPSRKEKRRLRCKDNRQRKRTRAWEEETRAVDEQPRPGVRAKYVNNSGDAAIDVPFNATDVRVASTGYLGPRTSIIEKEFSLEELTSPDSEYGFRLHEWDGQTVTPIADSNDRVVVVLAGHPDDPTWDAVHTSAAEELEKARAHVRWPKGGRQKGRRGNFHALQSGITFGGGQPKPMNAAHVDHTKSILRGLNEHWAIIRIATFASALFLSWAPRLYHIYKSCLEALLSHDNLLIRNFAGSVFAAITYNFGPCTVTFPHRDFQNLPFGWCAGGHLVLWDLKLVIQFPPGSTILIPSAIIKHSNVRIAAGETRYSITQYSAGGLFHWVDHGYQTESLFWESLDEGAAREERVRQEARWMNGLDLYSTLDELLTL</sequence>
<name>A0A0D7ACH2_9AGAR</name>
<dbReference type="EMBL" id="KN881822">
    <property type="protein sequence ID" value="KIY48692.1"/>
    <property type="molecule type" value="Genomic_DNA"/>
</dbReference>
<keyword evidence="3" id="KW-1185">Reference proteome</keyword>
<dbReference type="Gene3D" id="3.60.130.30">
    <property type="match status" value="1"/>
</dbReference>
<accession>A0A0D7ACH2</accession>
<proteinExistence type="predicted"/>